<sequence length="86" mass="8928">MIPISQSSSSEHSSTTANPAVALRVPDVCGGPDHRRNPSPDELQAHGVATDPFRSYTGPGKVWDGRYGESVADAAEAVRPGGETPA</sequence>
<evidence type="ECO:0000256" key="1">
    <source>
        <dbReference type="SAM" id="MobiDB-lite"/>
    </source>
</evidence>
<feature type="region of interest" description="Disordered" evidence="1">
    <location>
        <begin position="1"/>
        <end position="57"/>
    </location>
</feature>
<name>A0A545V8Y3_9HYPO</name>
<protein>
    <submittedName>
        <fullName evidence="2">Uncharacterized protein</fullName>
    </submittedName>
</protein>
<evidence type="ECO:0000313" key="2">
    <source>
        <dbReference type="EMBL" id="TQV98191.1"/>
    </source>
</evidence>
<feature type="compositionally biased region" description="Low complexity" evidence="1">
    <location>
        <begin position="1"/>
        <end position="14"/>
    </location>
</feature>
<evidence type="ECO:0000313" key="3">
    <source>
        <dbReference type="Proteomes" id="UP000315783"/>
    </source>
</evidence>
<comment type="caution">
    <text evidence="2">The sequence shown here is derived from an EMBL/GenBank/DDBJ whole genome shotgun (WGS) entry which is preliminary data.</text>
</comment>
<keyword evidence="3" id="KW-1185">Reference proteome</keyword>
<accession>A0A545V8Y3</accession>
<proteinExistence type="predicted"/>
<reference evidence="2 3" key="1">
    <citation type="journal article" date="2019" name="Appl. Microbiol. Biotechnol.">
        <title>Genome sequence of Isaria javanica and comparative genome analysis insights into family S53 peptidase evolution in fungal entomopathogens.</title>
        <authorList>
            <person name="Lin R."/>
            <person name="Zhang X."/>
            <person name="Xin B."/>
            <person name="Zou M."/>
            <person name="Gao Y."/>
            <person name="Qin F."/>
            <person name="Hu Q."/>
            <person name="Xie B."/>
            <person name="Cheng X."/>
        </authorList>
    </citation>
    <scope>NUCLEOTIDE SEQUENCE [LARGE SCALE GENOMIC DNA]</scope>
    <source>
        <strain evidence="2 3">IJ1G</strain>
    </source>
</reference>
<dbReference type="EMBL" id="SPUK01000004">
    <property type="protein sequence ID" value="TQV98191.1"/>
    <property type="molecule type" value="Genomic_DNA"/>
</dbReference>
<gene>
    <name evidence="2" type="ORF">IF1G_03934</name>
</gene>
<dbReference type="AlphaFoldDB" id="A0A545V8Y3"/>
<organism evidence="2 3">
    <name type="scientific">Cordyceps javanica</name>
    <dbReference type="NCBI Taxonomy" id="43265"/>
    <lineage>
        <taxon>Eukaryota</taxon>
        <taxon>Fungi</taxon>
        <taxon>Dikarya</taxon>
        <taxon>Ascomycota</taxon>
        <taxon>Pezizomycotina</taxon>
        <taxon>Sordariomycetes</taxon>
        <taxon>Hypocreomycetidae</taxon>
        <taxon>Hypocreales</taxon>
        <taxon>Cordycipitaceae</taxon>
        <taxon>Cordyceps</taxon>
    </lineage>
</organism>
<dbReference type="Proteomes" id="UP000315783">
    <property type="component" value="Unassembled WGS sequence"/>
</dbReference>